<dbReference type="EMBL" id="JBHLSW010000006">
    <property type="protein sequence ID" value="MFC0633965.1"/>
    <property type="molecule type" value="Genomic_DNA"/>
</dbReference>
<keyword evidence="2" id="KW-1185">Reference proteome</keyword>
<gene>
    <name evidence="1" type="ORF">ACFFGE_08750</name>
</gene>
<evidence type="ECO:0008006" key="3">
    <source>
        <dbReference type="Google" id="ProtNLM"/>
    </source>
</evidence>
<reference evidence="1 2" key="1">
    <citation type="submission" date="2024-09" db="EMBL/GenBank/DDBJ databases">
        <authorList>
            <person name="Sun Q."/>
            <person name="Mori K."/>
        </authorList>
    </citation>
    <scope>NUCLEOTIDE SEQUENCE [LARGE SCALE GENOMIC DNA]</scope>
    <source>
        <strain evidence="1 2">NCAIM B.02621</strain>
    </source>
</reference>
<evidence type="ECO:0000313" key="1">
    <source>
        <dbReference type="EMBL" id="MFC0633965.1"/>
    </source>
</evidence>
<name>A0ABV6R2Y1_9CAUL</name>
<dbReference type="RefSeq" id="WP_376835934.1">
    <property type="nucleotide sequence ID" value="NZ_JBHLSW010000006.1"/>
</dbReference>
<protein>
    <recommendedName>
        <fullName evidence="3">Beta protein</fullName>
    </recommendedName>
</protein>
<sequence length="355" mass="39490">MNLQGPELLEAIRYLPAIRSRQAELRGYSELRQPTKEVLHPIVSLGKLGRVDDARRVLETVSEKVGPCFLDLNTFAGQACRQWNELCDPSNNYEAWRQLAETQEGITPVALLREGATERPFIRQVLMIEERFGAVVIRTRRAAQDLPSLQAALSAVNDVNSVLIVLDLGYVRGAVEPKETEARRVISALRSTDPAARVAVISSSYPRVISVYGDQRGSLPILERELHAQIGGDEVAIYGDHASIYPEPFEPTMSRWVPRVDYCLDYAWLYERRRDDAGGYVECARRVVDSPDWDPAFADVAWGADIIRRTAQSGAVQGGFGSPGNWIAARVNMHIERQAALGAADGMEDDWEGDL</sequence>
<proteinExistence type="predicted"/>
<evidence type="ECO:0000313" key="2">
    <source>
        <dbReference type="Proteomes" id="UP001589906"/>
    </source>
</evidence>
<dbReference type="InterPro" id="IPR025683">
    <property type="entry name" value="Protein_beta"/>
</dbReference>
<accession>A0ABV6R2Y1</accession>
<comment type="caution">
    <text evidence="1">The sequence shown here is derived from an EMBL/GenBank/DDBJ whole genome shotgun (WGS) entry which is preliminary data.</text>
</comment>
<organism evidence="1 2">
    <name type="scientific">Brevundimonas balnearis</name>
    <dbReference type="NCBI Taxonomy" id="1572858"/>
    <lineage>
        <taxon>Bacteria</taxon>
        <taxon>Pseudomonadati</taxon>
        <taxon>Pseudomonadota</taxon>
        <taxon>Alphaproteobacteria</taxon>
        <taxon>Caulobacterales</taxon>
        <taxon>Caulobacteraceae</taxon>
        <taxon>Brevundimonas</taxon>
    </lineage>
</organism>
<dbReference type="Proteomes" id="UP001589906">
    <property type="component" value="Unassembled WGS sequence"/>
</dbReference>
<dbReference type="Pfam" id="PF14350">
    <property type="entry name" value="Beta_protein"/>
    <property type="match status" value="1"/>
</dbReference>